<keyword evidence="3 6" id="KW-0347">Helicase</keyword>
<dbReference type="OrthoDB" id="9809039at2"/>
<feature type="domain" description="UvrD-like helicase ATP-binding" evidence="5">
    <location>
        <begin position="20"/>
        <end position="79"/>
    </location>
</feature>
<accession>A0A433ZZF0</accession>
<dbReference type="GO" id="GO:0043138">
    <property type="term" value="F:3'-5' DNA helicase activity"/>
    <property type="evidence" value="ECO:0007669"/>
    <property type="project" value="TreeGrafter"/>
</dbReference>
<keyword evidence="2" id="KW-0378">Hydrolase</keyword>
<dbReference type="GO" id="GO:0005829">
    <property type="term" value="C:cytosol"/>
    <property type="evidence" value="ECO:0007669"/>
    <property type="project" value="TreeGrafter"/>
</dbReference>
<dbReference type="GO" id="GO:0016787">
    <property type="term" value="F:hydrolase activity"/>
    <property type="evidence" value="ECO:0007669"/>
    <property type="project" value="UniProtKB-KW"/>
</dbReference>
<dbReference type="GO" id="GO:0005524">
    <property type="term" value="F:ATP binding"/>
    <property type="evidence" value="ECO:0007669"/>
    <property type="project" value="UniProtKB-KW"/>
</dbReference>
<evidence type="ECO:0000256" key="1">
    <source>
        <dbReference type="ARBA" id="ARBA00022741"/>
    </source>
</evidence>
<dbReference type="PANTHER" id="PTHR11070:SF3">
    <property type="entry name" value="DNA 3'-5' HELICASE"/>
    <property type="match status" value="1"/>
</dbReference>
<dbReference type="Gene3D" id="3.40.50.300">
    <property type="entry name" value="P-loop containing nucleotide triphosphate hydrolases"/>
    <property type="match status" value="1"/>
</dbReference>
<sequence length="79" mass="8171">MPAMRAVIATTVPDDPFASLNPEQRAAVEHDIGAADGVSRPLLVIAGAGSGKTNTLAHRVARLIIGGADPQRILLLTFS</sequence>
<dbReference type="GO" id="GO:0003677">
    <property type="term" value="F:DNA binding"/>
    <property type="evidence" value="ECO:0007669"/>
    <property type="project" value="InterPro"/>
</dbReference>
<comment type="caution">
    <text evidence="6">The sequence shown here is derived from an EMBL/GenBank/DDBJ whole genome shotgun (WGS) entry which is preliminary data.</text>
</comment>
<evidence type="ECO:0000259" key="5">
    <source>
        <dbReference type="Pfam" id="PF00580"/>
    </source>
</evidence>
<dbReference type="Pfam" id="PF00580">
    <property type="entry name" value="UvrD-helicase"/>
    <property type="match status" value="1"/>
</dbReference>
<dbReference type="EMBL" id="QWDM01000254">
    <property type="protein sequence ID" value="RUT67505.1"/>
    <property type="molecule type" value="Genomic_DNA"/>
</dbReference>
<evidence type="ECO:0000313" key="7">
    <source>
        <dbReference type="Proteomes" id="UP000288102"/>
    </source>
</evidence>
<dbReference type="InterPro" id="IPR014016">
    <property type="entry name" value="UvrD-like_ATP-bd"/>
</dbReference>
<dbReference type="AlphaFoldDB" id="A0A433ZZF0"/>
<protein>
    <submittedName>
        <fullName evidence="6">ATP-dependent helicase</fullName>
    </submittedName>
</protein>
<feature type="non-terminal residue" evidence="6">
    <location>
        <position position="79"/>
    </location>
</feature>
<evidence type="ECO:0000256" key="4">
    <source>
        <dbReference type="ARBA" id="ARBA00022840"/>
    </source>
</evidence>
<dbReference type="InterPro" id="IPR000212">
    <property type="entry name" value="DNA_helicase_UvrD/REP"/>
</dbReference>
<proteinExistence type="predicted"/>
<organism evidence="6 7">
    <name type="scientific">Flavobacterium cupreum</name>
    <dbReference type="NCBI Taxonomy" id="2133766"/>
    <lineage>
        <taxon>Bacteria</taxon>
        <taxon>Pseudomonadati</taxon>
        <taxon>Bacteroidota</taxon>
        <taxon>Flavobacteriia</taxon>
        <taxon>Flavobacteriales</taxon>
        <taxon>Flavobacteriaceae</taxon>
        <taxon>Flavobacterium</taxon>
    </lineage>
</organism>
<dbReference type="InterPro" id="IPR027417">
    <property type="entry name" value="P-loop_NTPase"/>
</dbReference>
<evidence type="ECO:0000256" key="3">
    <source>
        <dbReference type="ARBA" id="ARBA00022806"/>
    </source>
</evidence>
<dbReference type="SUPFAM" id="SSF52540">
    <property type="entry name" value="P-loop containing nucleoside triphosphate hydrolases"/>
    <property type="match status" value="1"/>
</dbReference>
<keyword evidence="4" id="KW-0067">ATP-binding</keyword>
<evidence type="ECO:0000256" key="2">
    <source>
        <dbReference type="ARBA" id="ARBA00022801"/>
    </source>
</evidence>
<dbReference type="PANTHER" id="PTHR11070">
    <property type="entry name" value="UVRD / RECB / PCRA DNA HELICASE FAMILY MEMBER"/>
    <property type="match status" value="1"/>
</dbReference>
<dbReference type="GO" id="GO:0000725">
    <property type="term" value="P:recombinational repair"/>
    <property type="evidence" value="ECO:0007669"/>
    <property type="project" value="TreeGrafter"/>
</dbReference>
<dbReference type="Proteomes" id="UP000288102">
    <property type="component" value="Unassembled WGS sequence"/>
</dbReference>
<keyword evidence="7" id="KW-1185">Reference proteome</keyword>
<gene>
    <name evidence="6" type="ORF">D0817_26090</name>
</gene>
<evidence type="ECO:0000313" key="6">
    <source>
        <dbReference type="EMBL" id="RUT67505.1"/>
    </source>
</evidence>
<keyword evidence="1" id="KW-0547">Nucleotide-binding</keyword>
<reference evidence="7" key="1">
    <citation type="journal article" date="2019" name="Syst. Appl. Microbiol.">
        <title>Flavobacterium circumlabens sp. nov. and Flavobacterium cupreum sp. nov., two psychrotrophic species isolated from Antarctic environmental samples.</title>
        <authorList>
            <person name="Kralova S."/>
            <person name="Busse H.-J."/>
            <person name="Svec P."/>
            <person name="Maslanova I."/>
            <person name="Stankova E."/>
            <person name="Bartak M."/>
            <person name="Sedlacek I."/>
        </authorList>
    </citation>
    <scope>NUCLEOTIDE SEQUENCE [LARGE SCALE GENOMIC DNA]</scope>
    <source>
        <strain evidence="7">CCM 8825</strain>
    </source>
</reference>
<name>A0A433ZZF0_9FLAO</name>